<reference evidence="1 2" key="1">
    <citation type="submission" date="2023-10" db="EMBL/GenBank/DDBJ databases">
        <title>Novel methanotroph of the genus Methylocapsa from a subarctic wetland.</title>
        <authorList>
            <person name="Belova S.E."/>
            <person name="Oshkin I.Y."/>
            <person name="Miroshnikov K."/>
            <person name="Dedysh S.N."/>
        </authorList>
    </citation>
    <scope>NUCLEOTIDE SEQUENCE [LARGE SCALE GENOMIC DNA]</scope>
    <source>
        <strain evidence="1 2">RX1</strain>
    </source>
</reference>
<name>A0ABZ0HTQ1_9HYPH</name>
<accession>A0ABZ0HTQ1</accession>
<organism evidence="1 2">
    <name type="scientific">Methylocapsa polymorpha</name>
    <dbReference type="NCBI Taxonomy" id="3080828"/>
    <lineage>
        <taxon>Bacteria</taxon>
        <taxon>Pseudomonadati</taxon>
        <taxon>Pseudomonadota</taxon>
        <taxon>Alphaproteobacteria</taxon>
        <taxon>Hyphomicrobiales</taxon>
        <taxon>Beijerinckiaceae</taxon>
        <taxon>Methylocapsa</taxon>
    </lineage>
</organism>
<dbReference type="Proteomes" id="UP001626536">
    <property type="component" value="Chromosome"/>
</dbReference>
<proteinExistence type="predicted"/>
<evidence type="ECO:0000313" key="1">
    <source>
        <dbReference type="EMBL" id="WOJ90295.1"/>
    </source>
</evidence>
<gene>
    <name evidence="1" type="ORF">RZS28_03065</name>
</gene>
<dbReference type="EMBL" id="CP136862">
    <property type="protein sequence ID" value="WOJ90295.1"/>
    <property type="molecule type" value="Genomic_DNA"/>
</dbReference>
<protein>
    <submittedName>
        <fullName evidence="1">Uncharacterized protein</fullName>
    </submittedName>
</protein>
<dbReference type="RefSeq" id="WP_407339741.1">
    <property type="nucleotide sequence ID" value="NZ_CP136862.1"/>
</dbReference>
<evidence type="ECO:0000313" key="2">
    <source>
        <dbReference type="Proteomes" id="UP001626536"/>
    </source>
</evidence>
<sequence>MELAEAYANKSVDEIKEALAGATLRVYSCPQPETPNHPIIRNGLLAEFVLGSPAVDGDNALVEPVPAKNVGTPLFSRATTPDGATIADFSTGPGDSDIKLAEVSCSKDAPVKITKLQIRPGVPNGKQPVSPSDKMRERIGTHQISHEQTYAWNDDFAARKTK</sequence>
<keyword evidence="2" id="KW-1185">Reference proteome</keyword>